<feature type="region of interest" description="Disordered" evidence="6">
    <location>
        <begin position="99"/>
        <end position="120"/>
    </location>
</feature>
<proteinExistence type="evidence at transcript level"/>
<evidence type="ECO:0000256" key="3">
    <source>
        <dbReference type="ARBA" id="ARBA00023274"/>
    </source>
</evidence>
<protein>
    <recommendedName>
        <fullName evidence="4">Large ribosomal subunit protein eL34</fullName>
    </recommendedName>
    <alternativeName>
        <fullName evidence="5">60S ribosomal protein L34</fullName>
    </alternativeName>
</protein>
<organism evidence="7">
    <name type="scientific">Coptotermes formosanus</name>
    <name type="common">Formosan subterranean termite</name>
    <dbReference type="NCBI Taxonomy" id="36987"/>
    <lineage>
        <taxon>Eukaryota</taxon>
        <taxon>Metazoa</taxon>
        <taxon>Ecdysozoa</taxon>
        <taxon>Arthropoda</taxon>
        <taxon>Hexapoda</taxon>
        <taxon>Insecta</taxon>
        <taxon>Pterygota</taxon>
        <taxon>Neoptera</taxon>
        <taxon>Polyneoptera</taxon>
        <taxon>Dictyoptera</taxon>
        <taxon>Blattodea</taxon>
        <taxon>Blattoidea</taxon>
        <taxon>Termitoidae</taxon>
        <taxon>Rhinotermitidae</taxon>
        <taxon>Coptotermes</taxon>
    </lineage>
</organism>
<reference evidence="7" key="1">
    <citation type="submission" date="2013-02" db="EMBL/GenBank/DDBJ databases">
        <title>Immune-Related transcriptome of Coptotermes formosanus Shiraki workers: the defense mechanism.</title>
        <authorList>
            <person name="Hussain A."/>
            <person name="Li Y.F."/>
            <person name="Wen S.Y."/>
        </authorList>
    </citation>
    <scope>NUCLEOTIDE SEQUENCE</scope>
</reference>
<evidence type="ECO:0000256" key="1">
    <source>
        <dbReference type="ARBA" id="ARBA00009875"/>
    </source>
</evidence>
<feature type="compositionally biased region" description="Basic residues" evidence="6">
    <location>
        <begin position="111"/>
        <end position="120"/>
    </location>
</feature>
<keyword evidence="3" id="KW-0687">Ribonucleoprotein</keyword>
<evidence type="ECO:0000256" key="6">
    <source>
        <dbReference type="SAM" id="MobiDB-lite"/>
    </source>
</evidence>
<accession>R4UJJ7</accession>
<dbReference type="InterPro" id="IPR008195">
    <property type="entry name" value="Ribosomal_eL34"/>
</dbReference>
<dbReference type="GO" id="GO:1990904">
    <property type="term" value="C:ribonucleoprotein complex"/>
    <property type="evidence" value="ECO:0007669"/>
    <property type="project" value="UniProtKB-KW"/>
</dbReference>
<dbReference type="AlphaFoldDB" id="R4UJJ7"/>
<dbReference type="EMBL" id="KC632425">
    <property type="protein sequence ID" value="AGM32239.1"/>
    <property type="molecule type" value="mRNA"/>
</dbReference>
<evidence type="ECO:0000256" key="2">
    <source>
        <dbReference type="ARBA" id="ARBA00022980"/>
    </source>
</evidence>
<sequence>MKDNRITLRRANPYHTRRNRIKPIRTPGNRLVAHYLKKRSNGMKCEKTGKIIHGIPHIQTKKLRKLKKNQRTVARAYGGKLTGEVVKEKIVQAFIEEESKEAADKQAIKEKKSKTGGKRK</sequence>
<name>R4UJJ7_COPFO</name>
<dbReference type="Gene3D" id="6.20.370.70">
    <property type="match status" value="1"/>
</dbReference>
<dbReference type="GO" id="GO:0006412">
    <property type="term" value="P:translation"/>
    <property type="evidence" value="ECO:0007669"/>
    <property type="project" value="InterPro"/>
</dbReference>
<dbReference type="PANTHER" id="PTHR10759">
    <property type="entry name" value="60S RIBOSOMAL PROTEIN L34"/>
    <property type="match status" value="1"/>
</dbReference>
<keyword evidence="2 7" id="KW-0689">Ribosomal protein</keyword>
<dbReference type="InterPro" id="IPR038562">
    <property type="entry name" value="Ribosomal_eL34_C_sf"/>
</dbReference>
<dbReference type="Pfam" id="PF01199">
    <property type="entry name" value="Ribosomal_L34e"/>
    <property type="match status" value="1"/>
</dbReference>
<evidence type="ECO:0000313" key="7">
    <source>
        <dbReference type="EMBL" id="AGM32239.1"/>
    </source>
</evidence>
<dbReference type="PRINTS" id="PR01250">
    <property type="entry name" value="RIBOSOMALL34"/>
</dbReference>
<evidence type="ECO:0000256" key="4">
    <source>
        <dbReference type="ARBA" id="ARBA00035227"/>
    </source>
</evidence>
<dbReference type="Gene3D" id="6.20.340.10">
    <property type="match status" value="1"/>
</dbReference>
<dbReference type="GO" id="GO:0005840">
    <property type="term" value="C:ribosome"/>
    <property type="evidence" value="ECO:0007669"/>
    <property type="project" value="UniProtKB-KW"/>
</dbReference>
<dbReference type="GO" id="GO:0003735">
    <property type="term" value="F:structural constituent of ribosome"/>
    <property type="evidence" value="ECO:0007669"/>
    <property type="project" value="InterPro"/>
</dbReference>
<comment type="similarity">
    <text evidence="1">Belongs to the eukaryotic ribosomal protein eL34 family.</text>
</comment>
<feature type="compositionally biased region" description="Basic and acidic residues" evidence="6">
    <location>
        <begin position="100"/>
        <end position="110"/>
    </location>
</feature>
<evidence type="ECO:0000256" key="5">
    <source>
        <dbReference type="ARBA" id="ARBA00035333"/>
    </source>
</evidence>